<dbReference type="Proteomes" id="UP000600139">
    <property type="component" value="Unassembled WGS sequence"/>
</dbReference>
<evidence type="ECO:0000313" key="1">
    <source>
        <dbReference type="EMBL" id="MBK1817341.1"/>
    </source>
</evidence>
<dbReference type="EMBL" id="JAENIK010000012">
    <property type="protein sequence ID" value="MBK1817341.1"/>
    <property type="molecule type" value="Genomic_DNA"/>
</dbReference>
<organism evidence="1 2">
    <name type="scientific">Luteolibacter yonseiensis</name>
    <dbReference type="NCBI Taxonomy" id="1144680"/>
    <lineage>
        <taxon>Bacteria</taxon>
        <taxon>Pseudomonadati</taxon>
        <taxon>Verrucomicrobiota</taxon>
        <taxon>Verrucomicrobiia</taxon>
        <taxon>Verrucomicrobiales</taxon>
        <taxon>Verrucomicrobiaceae</taxon>
        <taxon>Luteolibacter</taxon>
    </lineage>
</organism>
<dbReference type="AlphaFoldDB" id="A0A934VCU5"/>
<evidence type="ECO:0000313" key="2">
    <source>
        <dbReference type="Proteomes" id="UP000600139"/>
    </source>
</evidence>
<protein>
    <submittedName>
        <fullName evidence="1">Uncharacterized protein</fullName>
    </submittedName>
</protein>
<proteinExistence type="predicted"/>
<dbReference type="RefSeq" id="WP_200352285.1">
    <property type="nucleotide sequence ID" value="NZ_BAABHZ010000001.1"/>
</dbReference>
<reference evidence="1" key="1">
    <citation type="submission" date="2021-01" db="EMBL/GenBank/DDBJ databases">
        <title>Modified the classification status of verrucomicrobia.</title>
        <authorList>
            <person name="Feng X."/>
        </authorList>
    </citation>
    <scope>NUCLEOTIDE SEQUENCE</scope>
    <source>
        <strain evidence="1">JCM 18052</strain>
    </source>
</reference>
<name>A0A934VCU5_9BACT</name>
<comment type="caution">
    <text evidence="1">The sequence shown here is derived from an EMBL/GenBank/DDBJ whole genome shotgun (WGS) entry which is preliminary data.</text>
</comment>
<gene>
    <name evidence="1" type="ORF">JIN84_17100</name>
</gene>
<sequence length="126" mass="14847">MSPVEWAKRINRSWIVHNNLNDQAEAWINHLADTRDPRLEISCEAARAMCDRREPLDDPKPWFYAGLFHLATPDEAHRFLDLHRVTKATVSSMADDENVRLWINRISPETRELLERLRFSLREIGN</sequence>
<keyword evidence="2" id="KW-1185">Reference proteome</keyword>
<accession>A0A934VCU5</accession>